<gene>
    <name evidence="2" type="ORF">D3218_15205</name>
</gene>
<dbReference type="OrthoDB" id="9850490at2"/>
<keyword evidence="3" id="KW-1185">Reference proteome</keyword>
<evidence type="ECO:0000313" key="2">
    <source>
        <dbReference type="EMBL" id="RIX99120.1"/>
    </source>
</evidence>
<comment type="caution">
    <text evidence="2">The sequence shown here is derived from an EMBL/GenBank/DDBJ whole genome shotgun (WGS) entry which is preliminary data.</text>
</comment>
<sequence length="109" mass="11618">MRALPATLRAILLDPDADPGHAASVLLLPWQREEESPFPRLVTAVVRDGRTVATVSVTSVVECCHVVIMRRGRGGPGRPRHFLTLPAALAAAETIAVGYALGLKPRMSA</sequence>
<proteinExistence type="predicted"/>
<feature type="transmembrane region" description="Helical" evidence="1">
    <location>
        <begin position="82"/>
        <end position="103"/>
    </location>
</feature>
<dbReference type="Proteomes" id="UP000265750">
    <property type="component" value="Unassembled WGS sequence"/>
</dbReference>
<protein>
    <submittedName>
        <fullName evidence="2">Uncharacterized protein</fullName>
    </submittedName>
</protein>
<organism evidence="2 3">
    <name type="scientific">Aureimonas flava</name>
    <dbReference type="NCBI Taxonomy" id="2320271"/>
    <lineage>
        <taxon>Bacteria</taxon>
        <taxon>Pseudomonadati</taxon>
        <taxon>Pseudomonadota</taxon>
        <taxon>Alphaproteobacteria</taxon>
        <taxon>Hyphomicrobiales</taxon>
        <taxon>Aurantimonadaceae</taxon>
        <taxon>Aureimonas</taxon>
    </lineage>
</organism>
<reference evidence="3" key="1">
    <citation type="submission" date="2018-09" db="EMBL/GenBank/DDBJ databases">
        <authorList>
            <person name="Tuo L."/>
        </authorList>
    </citation>
    <scope>NUCLEOTIDE SEQUENCE [LARGE SCALE GENOMIC DNA]</scope>
    <source>
        <strain evidence="3">M2BS4Y-1</strain>
    </source>
</reference>
<evidence type="ECO:0000256" key="1">
    <source>
        <dbReference type="SAM" id="Phobius"/>
    </source>
</evidence>
<keyword evidence="1" id="KW-1133">Transmembrane helix</keyword>
<dbReference type="RefSeq" id="WP_119540941.1">
    <property type="nucleotide sequence ID" value="NZ_QYRN01000008.1"/>
</dbReference>
<name>A0A3A1WJR9_9HYPH</name>
<dbReference type="AlphaFoldDB" id="A0A3A1WJR9"/>
<evidence type="ECO:0000313" key="3">
    <source>
        <dbReference type="Proteomes" id="UP000265750"/>
    </source>
</evidence>
<keyword evidence="1" id="KW-0472">Membrane</keyword>
<keyword evidence="1" id="KW-0812">Transmembrane</keyword>
<accession>A0A3A1WJR9</accession>
<dbReference type="EMBL" id="QYRN01000008">
    <property type="protein sequence ID" value="RIX99120.1"/>
    <property type="molecule type" value="Genomic_DNA"/>
</dbReference>